<dbReference type="GO" id="GO:0005886">
    <property type="term" value="C:plasma membrane"/>
    <property type="evidence" value="ECO:0007669"/>
    <property type="project" value="TreeGrafter"/>
</dbReference>
<dbReference type="AlphaFoldDB" id="A0A840ZQ20"/>
<keyword evidence="3" id="KW-1185">Reference proteome</keyword>
<feature type="transmembrane region" description="Helical" evidence="1">
    <location>
        <begin position="69"/>
        <end position="90"/>
    </location>
</feature>
<reference evidence="2 3" key="1">
    <citation type="submission" date="2020-08" db="EMBL/GenBank/DDBJ databases">
        <title>Genomic Encyclopedia of Type Strains, Phase IV (KMG-IV): sequencing the most valuable type-strain genomes for metagenomic binning, comparative biology and taxonomic classification.</title>
        <authorList>
            <person name="Goeker M."/>
        </authorList>
    </citation>
    <scope>NUCLEOTIDE SEQUENCE [LARGE SCALE GENOMIC DNA]</scope>
    <source>
        <strain evidence="2 3">DSM 2163</strain>
    </source>
</reference>
<dbReference type="Proteomes" id="UP000583454">
    <property type="component" value="Unassembled WGS sequence"/>
</dbReference>
<keyword evidence="1" id="KW-1133">Transmembrane helix</keyword>
<keyword evidence="1" id="KW-0812">Transmembrane</keyword>
<dbReference type="SUPFAM" id="SSF103481">
    <property type="entry name" value="Multidrug resistance efflux transporter EmrE"/>
    <property type="match status" value="1"/>
</dbReference>
<dbReference type="RefSeq" id="WP_183573992.1">
    <property type="nucleotide sequence ID" value="NZ_JACHOP010000038.1"/>
</dbReference>
<accession>A0A840ZQ20</accession>
<dbReference type="Pfam" id="PF04657">
    <property type="entry name" value="DMT_YdcZ"/>
    <property type="match status" value="1"/>
</dbReference>
<dbReference type="EMBL" id="JACHOP010000038">
    <property type="protein sequence ID" value="MBB5760229.1"/>
    <property type="molecule type" value="Genomic_DNA"/>
</dbReference>
<feature type="transmembrane region" description="Helical" evidence="1">
    <location>
        <begin position="36"/>
        <end position="57"/>
    </location>
</feature>
<name>A0A840ZQ20_9HYPH</name>
<gene>
    <name evidence="2" type="ORF">HNR00_004976</name>
</gene>
<evidence type="ECO:0000313" key="2">
    <source>
        <dbReference type="EMBL" id="MBB5760229.1"/>
    </source>
</evidence>
<comment type="caution">
    <text evidence="2">The sequence shown here is derived from an EMBL/GenBank/DDBJ whole genome shotgun (WGS) entry which is preliminary data.</text>
</comment>
<protein>
    <submittedName>
        <fullName evidence="2">Transporter family-2 protein</fullName>
    </submittedName>
</protein>
<feature type="transmembrane region" description="Helical" evidence="1">
    <location>
        <begin position="129"/>
        <end position="145"/>
    </location>
</feature>
<dbReference type="PANTHER" id="PTHR34821:SF2">
    <property type="entry name" value="INNER MEMBRANE PROTEIN YDCZ"/>
    <property type="match status" value="1"/>
</dbReference>
<feature type="transmembrane region" description="Helical" evidence="1">
    <location>
        <begin position="96"/>
        <end position="117"/>
    </location>
</feature>
<dbReference type="InterPro" id="IPR037185">
    <property type="entry name" value="EmrE-like"/>
</dbReference>
<evidence type="ECO:0000256" key="1">
    <source>
        <dbReference type="SAM" id="Phobius"/>
    </source>
</evidence>
<dbReference type="PANTHER" id="PTHR34821">
    <property type="entry name" value="INNER MEMBRANE PROTEIN YDCZ"/>
    <property type="match status" value="1"/>
</dbReference>
<sequence length="147" mass="15222">MLLLVLSALAVLSGISVVTQQILNANLRSALSSAVWSGFASYVVGLACMAVFALALREPPPGMGVLRQVPWWAWSGGLFGAIFIGLAILLVPQLGAATFVALVVAGQMLASAGFDHFGGLGLEQRPLDATRLVGIALLIGGVVLIRR</sequence>
<proteinExistence type="predicted"/>
<organism evidence="2 3">
    <name type="scientific">Methylorubrum rhodinum</name>
    <dbReference type="NCBI Taxonomy" id="29428"/>
    <lineage>
        <taxon>Bacteria</taxon>
        <taxon>Pseudomonadati</taxon>
        <taxon>Pseudomonadota</taxon>
        <taxon>Alphaproteobacteria</taxon>
        <taxon>Hyphomicrobiales</taxon>
        <taxon>Methylobacteriaceae</taxon>
        <taxon>Methylorubrum</taxon>
    </lineage>
</organism>
<evidence type="ECO:0000313" key="3">
    <source>
        <dbReference type="Proteomes" id="UP000583454"/>
    </source>
</evidence>
<keyword evidence="1" id="KW-0472">Membrane</keyword>
<dbReference type="InterPro" id="IPR006750">
    <property type="entry name" value="YdcZ"/>
</dbReference>